<dbReference type="GO" id="GO:0006979">
    <property type="term" value="P:response to oxidative stress"/>
    <property type="evidence" value="ECO:0007669"/>
    <property type="project" value="InterPro"/>
</dbReference>
<dbReference type="GO" id="GO:0004601">
    <property type="term" value="F:peroxidase activity"/>
    <property type="evidence" value="ECO:0007669"/>
    <property type="project" value="UniProtKB-KW"/>
</dbReference>
<organism evidence="4 5">
    <name type="scientific">Parasponia andersonii</name>
    <name type="common">Sponia andersonii</name>
    <dbReference type="NCBI Taxonomy" id="3476"/>
    <lineage>
        <taxon>Eukaryota</taxon>
        <taxon>Viridiplantae</taxon>
        <taxon>Streptophyta</taxon>
        <taxon>Embryophyta</taxon>
        <taxon>Tracheophyta</taxon>
        <taxon>Spermatophyta</taxon>
        <taxon>Magnoliopsida</taxon>
        <taxon>eudicotyledons</taxon>
        <taxon>Gunneridae</taxon>
        <taxon>Pentapetalae</taxon>
        <taxon>rosids</taxon>
        <taxon>fabids</taxon>
        <taxon>Rosales</taxon>
        <taxon>Cannabaceae</taxon>
        <taxon>Parasponia</taxon>
    </lineage>
</organism>
<dbReference type="PROSITE" id="PS51355">
    <property type="entry name" value="GLUTATHIONE_PEROXID_3"/>
    <property type="match status" value="1"/>
</dbReference>
<dbReference type="PANTHER" id="PTHR11592">
    <property type="entry name" value="GLUTATHIONE PEROXIDASE"/>
    <property type="match status" value="1"/>
</dbReference>
<dbReference type="InterPro" id="IPR036249">
    <property type="entry name" value="Thioredoxin-like_sf"/>
</dbReference>
<dbReference type="STRING" id="3476.A0A2P5CP86"/>
<sequence length="147" mass="16880">MKSEPKKKPETIYDFTVKKAKGNDDALSIYKGKVLLIVNGASQWYSICSLFFKLGLSDLTNSNYPELNQLYEKYKDQGFDILAFPCNQFHKQETGSNEQIIEFVCTHFNRDSILEIIFSGTFASFWLTRMAKLLNVITPTPLHLALR</sequence>
<proteinExistence type="inferred from homology"/>
<dbReference type="EMBL" id="JXTB01000109">
    <property type="protein sequence ID" value="PON62859.1"/>
    <property type="molecule type" value="Genomic_DNA"/>
</dbReference>
<dbReference type="AlphaFoldDB" id="A0A2P5CP86"/>
<dbReference type="InterPro" id="IPR000889">
    <property type="entry name" value="Glutathione_peroxidase"/>
</dbReference>
<reference evidence="5" key="1">
    <citation type="submission" date="2016-06" db="EMBL/GenBank/DDBJ databases">
        <title>Parallel loss of symbiosis genes in relatives of nitrogen-fixing non-legume Parasponia.</title>
        <authorList>
            <person name="Van Velzen R."/>
            <person name="Holmer R."/>
            <person name="Bu F."/>
            <person name="Rutten L."/>
            <person name="Van Zeijl A."/>
            <person name="Liu W."/>
            <person name="Santuari L."/>
            <person name="Cao Q."/>
            <person name="Sharma T."/>
            <person name="Shen D."/>
            <person name="Roswanjaya Y."/>
            <person name="Wardhani T."/>
            <person name="Kalhor M.S."/>
            <person name="Jansen J."/>
            <person name="Van den Hoogen J."/>
            <person name="Gungor B."/>
            <person name="Hartog M."/>
            <person name="Hontelez J."/>
            <person name="Verver J."/>
            <person name="Yang W.-C."/>
            <person name="Schijlen E."/>
            <person name="Repin R."/>
            <person name="Schilthuizen M."/>
            <person name="Schranz E."/>
            <person name="Heidstra R."/>
            <person name="Miyata K."/>
            <person name="Fedorova E."/>
            <person name="Kohlen W."/>
            <person name="Bisseling T."/>
            <person name="Smit S."/>
            <person name="Geurts R."/>
        </authorList>
    </citation>
    <scope>NUCLEOTIDE SEQUENCE [LARGE SCALE GENOMIC DNA]</scope>
    <source>
        <strain evidence="5">cv. WU1-14</strain>
    </source>
</reference>
<keyword evidence="3" id="KW-0560">Oxidoreductase</keyword>
<dbReference type="Pfam" id="PF00255">
    <property type="entry name" value="GSHPx"/>
    <property type="match status" value="1"/>
</dbReference>
<dbReference type="OrthoDB" id="446890at2759"/>
<comment type="similarity">
    <text evidence="1">Belongs to the glutathione peroxidase family.</text>
</comment>
<accession>A0A2P5CP86</accession>
<dbReference type="PROSITE" id="PS00763">
    <property type="entry name" value="GLUTATHIONE_PEROXID_2"/>
    <property type="match status" value="1"/>
</dbReference>
<comment type="caution">
    <text evidence="4">The sequence shown here is derived from an EMBL/GenBank/DDBJ whole genome shotgun (WGS) entry which is preliminary data.</text>
</comment>
<evidence type="ECO:0000313" key="4">
    <source>
        <dbReference type="EMBL" id="PON62859.1"/>
    </source>
</evidence>
<dbReference type="SUPFAM" id="SSF52833">
    <property type="entry name" value="Thioredoxin-like"/>
    <property type="match status" value="1"/>
</dbReference>
<dbReference type="Gene3D" id="3.40.30.10">
    <property type="entry name" value="Glutaredoxin"/>
    <property type="match status" value="1"/>
</dbReference>
<evidence type="ECO:0000256" key="3">
    <source>
        <dbReference type="ARBA" id="ARBA00023002"/>
    </source>
</evidence>
<dbReference type="Proteomes" id="UP000237105">
    <property type="component" value="Unassembled WGS sequence"/>
</dbReference>
<dbReference type="InterPro" id="IPR029760">
    <property type="entry name" value="GPX_CS"/>
</dbReference>
<dbReference type="PANTHER" id="PTHR11592:SF27">
    <property type="entry name" value="GLUTATHIONE PEROXIDASE 8-RELATED"/>
    <property type="match status" value="1"/>
</dbReference>
<keyword evidence="5" id="KW-1185">Reference proteome</keyword>
<evidence type="ECO:0000313" key="5">
    <source>
        <dbReference type="Proteomes" id="UP000237105"/>
    </source>
</evidence>
<gene>
    <name evidence="4" type="ORF">PanWU01x14_135350</name>
</gene>
<keyword evidence="2 4" id="KW-0575">Peroxidase</keyword>
<protein>
    <submittedName>
        <fullName evidence="4">Glutathione peroxidase</fullName>
    </submittedName>
</protein>
<evidence type="ECO:0000256" key="1">
    <source>
        <dbReference type="ARBA" id="ARBA00006926"/>
    </source>
</evidence>
<evidence type="ECO:0000256" key="2">
    <source>
        <dbReference type="ARBA" id="ARBA00022559"/>
    </source>
</evidence>
<name>A0A2P5CP86_PARAD</name>